<comment type="caution">
    <text evidence="1">The sequence shown here is derived from an EMBL/GenBank/DDBJ whole genome shotgun (WGS) entry which is preliminary data.</text>
</comment>
<dbReference type="InterPro" id="IPR012675">
    <property type="entry name" value="Beta-grasp_dom_sf"/>
</dbReference>
<name>A0A932FW37_UNCTE</name>
<protein>
    <submittedName>
        <fullName evidence="1">MoaD/ThiS family protein</fullName>
    </submittedName>
</protein>
<evidence type="ECO:0000313" key="2">
    <source>
        <dbReference type="Proteomes" id="UP000769766"/>
    </source>
</evidence>
<dbReference type="CDD" id="cd17040">
    <property type="entry name" value="Ubl_MoaD_like"/>
    <property type="match status" value="1"/>
</dbReference>
<reference evidence="1" key="1">
    <citation type="submission" date="2020-07" db="EMBL/GenBank/DDBJ databases">
        <title>Huge and variable diversity of episymbiotic CPR bacteria and DPANN archaea in groundwater ecosystems.</title>
        <authorList>
            <person name="He C.Y."/>
            <person name="Keren R."/>
            <person name="Whittaker M."/>
            <person name="Farag I.F."/>
            <person name="Doudna J."/>
            <person name="Cate J.H.D."/>
            <person name="Banfield J.F."/>
        </authorList>
    </citation>
    <scope>NUCLEOTIDE SEQUENCE</scope>
    <source>
        <strain evidence="1">NC_groundwater_672_Ag_B-0.1um_62_36</strain>
    </source>
</reference>
<dbReference type="EMBL" id="JACPRF010000103">
    <property type="protein sequence ID" value="MBI2875907.1"/>
    <property type="molecule type" value="Genomic_DNA"/>
</dbReference>
<accession>A0A932FW37</accession>
<gene>
    <name evidence="1" type="ORF">HYY20_03400</name>
</gene>
<evidence type="ECO:0000313" key="1">
    <source>
        <dbReference type="EMBL" id="MBI2875907.1"/>
    </source>
</evidence>
<sequence>MRVSVKLMGAFKQLVPQAPASRLLLELDDPATLRDLIDKLGEAWGEQFKARALCEGPDGKVRLRPFVRVIIDGKTLDYSPVDQLSLPRKEGETMVEVFILQAIQGGLSYARRCLDPLCL</sequence>
<dbReference type="AlphaFoldDB" id="A0A932FW37"/>
<organism evidence="1 2">
    <name type="scientific">Tectimicrobiota bacterium</name>
    <dbReference type="NCBI Taxonomy" id="2528274"/>
    <lineage>
        <taxon>Bacteria</taxon>
        <taxon>Pseudomonadati</taxon>
        <taxon>Nitrospinota/Tectimicrobiota group</taxon>
        <taxon>Candidatus Tectimicrobiota</taxon>
    </lineage>
</organism>
<dbReference type="Proteomes" id="UP000769766">
    <property type="component" value="Unassembled WGS sequence"/>
</dbReference>
<dbReference type="Gene3D" id="3.10.20.30">
    <property type="match status" value="1"/>
</dbReference>
<proteinExistence type="predicted"/>